<feature type="region of interest" description="Disordered" evidence="1">
    <location>
        <begin position="138"/>
        <end position="167"/>
    </location>
</feature>
<feature type="region of interest" description="Disordered" evidence="1">
    <location>
        <begin position="1"/>
        <end position="33"/>
    </location>
</feature>
<accession>A0A0E0BHH9</accession>
<dbReference type="EnsemblPlants" id="OGLUM11G08600.1">
    <property type="protein sequence ID" value="OGLUM11G08600.1"/>
    <property type="gene ID" value="OGLUM11G08600"/>
</dbReference>
<dbReference type="Gramene" id="OGLUM11G08600.1">
    <property type="protein sequence ID" value="OGLUM11G08600.1"/>
    <property type="gene ID" value="OGLUM11G08600"/>
</dbReference>
<dbReference type="AlphaFoldDB" id="A0A0E0BHH9"/>
<dbReference type="HOGENOM" id="CLU_779329_0_0_1"/>
<evidence type="ECO:0000256" key="1">
    <source>
        <dbReference type="SAM" id="MobiDB-lite"/>
    </source>
</evidence>
<dbReference type="Proteomes" id="UP000026961">
    <property type="component" value="Chromosome 11"/>
</dbReference>
<feature type="compositionally biased region" description="Acidic residues" evidence="1">
    <location>
        <begin position="69"/>
        <end position="102"/>
    </location>
</feature>
<evidence type="ECO:0000313" key="2">
    <source>
        <dbReference type="EnsemblPlants" id="OGLUM11G08600.1"/>
    </source>
</evidence>
<protein>
    <submittedName>
        <fullName evidence="2">Uncharacterized protein</fullName>
    </submittedName>
</protein>
<proteinExistence type="predicted"/>
<feature type="region of interest" description="Disordered" evidence="1">
    <location>
        <begin position="67"/>
        <end position="102"/>
    </location>
</feature>
<reference evidence="2" key="1">
    <citation type="submission" date="2015-04" db="UniProtKB">
        <authorList>
            <consortium name="EnsemblPlants"/>
        </authorList>
    </citation>
    <scope>IDENTIFICATION</scope>
</reference>
<dbReference type="STRING" id="40148.A0A0E0BHH9"/>
<keyword evidence="3" id="KW-1185">Reference proteome</keyword>
<evidence type="ECO:0000313" key="3">
    <source>
        <dbReference type="Proteomes" id="UP000026961"/>
    </source>
</evidence>
<organism evidence="2">
    <name type="scientific">Oryza glumipatula</name>
    <dbReference type="NCBI Taxonomy" id="40148"/>
    <lineage>
        <taxon>Eukaryota</taxon>
        <taxon>Viridiplantae</taxon>
        <taxon>Streptophyta</taxon>
        <taxon>Embryophyta</taxon>
        <taxon>Tracheophyta</taxon>
        <taxon>Spermatophyta</taxon>
        <taxon>Magnoliopsida</taxon>
        <taxon>Liliopsida</taxon>
        <taxon>Poales</taxon>
        <taxon>Poaceae</taxon>
        <taxon>BOP clade</taxon>
        <taxon>Oryzoideae</taxon>
        <taxon>Oryzeae</taxon>
        <taxon>Oryzinae</taxon>
        <taxon>Oryza</taxon>
    </lineage>
</organism>
<name>A0A0E0BHH9_9ORYZ</name>
<feature type="region of interest" description="Disordered" evidence="1">
    <location>
        <begin position="297"/>
        <end position="336"/>
    </location>
</feature>
<reference evidence="2" key="2">
    <citation type="submission" date="2018-05" db="EMBL/GenBank/DDBJ databases">
        <title>OgluRS3 (Oryza glumaepatula Reference Sequence Version 3).</title>
        <authorList>
            <person name="Zhang J."/>
            <person name="Kudrna D."/>
            <person name="Lee S."/>
            <person name="Talag J."/>
            <person name="Welchert J."/>
            <person name="Wing R.A."/>
        </authorList>
    </citation>
    <scope>NUCLEOTIDE SEQUENCE [LARGE SCALE GENOMIC DNA]</scope>
</reference>
<sequence>MEDWVVLSGSDDGDSVELHDGSDGGGGSDTESSFAVVHENTEIYVTAESNFNHVDSKITAAKDTTFFSGEEDLDDETDDDIDQCFDDEDGICEENPDDEIFDEEEEIDCEEELDDDDESLDDDDDIECYDIEDKLCEENPDDEIFDDEEEIDCEDLDDDDDESLDGDDIECFDAEDIICLENPDDEIMRARKRRRVLSSLGLIGGRGDAKPTLPDWVVLSNSDGDSVELRDGDSVELHDGSESSFAVVHENTEISDAAQSNYGHVESRITAAKDTTFFSGEDLDDETDNDDIECFDEEDGICEENPDDEIFNDEEEIDREEDLDDDDDDESLDDDDIECYDAEDIICEENPDDEII</sequence>